<reference evidence="4 5" key="1">
    <citation type="journal article" date="2018" name="Sci. Rep.">
        <title>Genomic signatures of local adaptation to the degree of environmental predictability in rotifers.</title>
        <authorList>
            <person name="Franch-Gras L."/>
            <person name="Hahn C."/>
            <person name="Garcia-Roger E.M."/>
            <person name="Carmona M.J."/>
            <person name="Serra M."/>
            <person name="Gomez A."/>
        </authorList>
    </citation>
    <scope>NUCLEOTIDE SEQUENCE [LARGE SCALE GENOMIC DNA]</scope>
    <source>
        <strain evidence="4">HYR1</strain>
    </source>
</reference>
<sequence>MENINISLPCGFSAKYKDIFYNSDKFSCPVCKSNDITSQECLNMAKKKLLIHDINLDLKKNIFTQCLKNFEICKTDPKSFIDESYENLKNQLDIRREEIKLIVDKKIDDYYEDLLGIIKDEKEAKLNEFEVKIRQISSLAQEISDLKIDQTANIIQKLDIINNYCVNNCIFNQGNDDWDVTNLFGKLDWKEETKTGIVKWFNVKDGYGFIARYDTNEEIFVHQSAIVKKNTNQKRKSLADGEQVEFDIVVGEKGLEAANVTGPNGQSVQGSIHAINKKNNKKKRGKK</sequence>
<feature type="compositionally biased region" description="Basic residues" evidence="2">
    <location>
        <begin position="275"/>
        <end position="287"/>
    </location>
</feature>
<dbReference type="InterPro" id="IPR050181">
    <property type="entry name" value="Cold_shock_domain"/>
</dbReference>
<feature type="compositionally biased region" description="Polar residues" evidence="2">
    <location>
        <begin position="261"/>
        <end position="270"/>
    </location>
</feature>
<comment type="caution">
    <text evidence="4">The sequence shown here is derived from an EMBL/GenBank/DDBJ whole genome shotgun (WGS) entry which is preliminary data.</text>
</comment>
<proteinExistence type="predicted"/>
<keyword evidence="5" id="KW-1185">Reference proteome</keyword>
<dbReference type="PRINTS" id="PR00050">
    <property type="entry name" value="COLDSHOCK"/>
</dbReference>
<evidence type="ECO:0000313" key="5">
    <source>
        <dbReference type="Proteomes" id="UP000276133"/>
    </source>
</evidence>
<dbReference type="Pfam" id="PF00313">
    <property type="entry name" value="CSD"/>
    <property type="match status" value="1"/>
</dbReference>
<dbReference type="Proteomes" id="UP000276133">
    <property type="component" value="Unassembled WGS sequence"/>
</dbReference>
<dbReference type="SUPFAM" id="SSF50249">
    <property type="entry name" value="Nucleic acid-binding proteins"/>
    <property type="match status" value="1"/>
</dbReference>
<dbReference type="PROSITE" id="PS51857">
    <property type="entry name" value="CSD_2"/>
    <property type="match status" value="1"/>
</dbReference>
<dbReference type="OrthoDB" id="203339at2759"/>
<dbReference type="InterPro" id="IPR019844">
    <property type="entry name" value="CSD_CS"/>
</dbReference>
<evidence type="ECO:0000313" key="4">
    <source>
        <dbReference type="EMBL" id="RNA28815.1"/>
    </source>
</evidence>
<dbReference type="AlphaFoldDB" id="A0A3M7RZN8"/>
<keyword evidence="1" id="KW-0175">Coiled coil</keyword>
<evidence type="ECO:0000256" key="2">
    <source>
        <dbReference type="SAM" id="MobiDB-lite"/>
    </source>
</evidence>
<dbReference type="EMBL" id="REGN01002336">
    <property type="protein sequence ID" value="RNA28815.1"/>
    <property type="molecule type" value="Genomic_DNA"/>
</dbReference>
<evidence type="ECO:0000256" key="1">
    <source>
        <dbReference type="SAM" id="Coils"/>
    </source>
</evidence>
<dbReference type="Gene3D" id="2.40.50.140">
    <property type="entry name" value="Nucleic acid-binding proteins"/>
    <property type="match status" value="1"/>
</dbReference>
<dbReference type="STRING" id="10195.A0A3M7RZN8"/>
<dbReference type="PROSITE" id="PS00352">
    <property type="entry name" value="CSD_1"/>
    <property type="match status" value="1"/>
</dbReference>
<dbReference type="InterPro" id="IPR002059">
    <property type="entry name" value="CSP_DNA-bd"/>
</dbReference>
<feature type="domain" description="CSD" evidence="3">
    <location>
        <begin position="193"/>
        <end position="262"/>
    </location>
</feature>
<dbReference type="PANTHER" id="PTHR11544">
    <property type="entry name" value="COLD SHOCK DOMAIN CONTAINING PROTEINS"/>
    <property type="match status" value="1"/>
</dbReference>
<protein>
    <submittedName>
        <fullName evidence="4">Y-box factor-like protein</fullName>
    </submittedName>
</protein>
<name>A0A3M7RZN8_BRAPC</name>
<feature type="region of interest" description="Disordered" evidence="2">
    <location>
        <begin position="260"/>
        <end position="287"/>
    </location>
</feature>
<accession>A0A3M7RZN8</accession>
<dbReference type="CDD" id="cd04458">
    <property type="entry name" value="CSP_CDS"/>
    <property type="match status" value="1"/>
</dbReference>
<organism evidence="4 5">
    <name type="scientific">Brachionus plicatilis</name>
    <name type="common">Marine rotifer</name>
    <name type="synonym">Brachionus muelleri</name>
    <dbReference type="NCBI Taxonomy" id="10195"/>
    <lineage>
        <taxon>Eukaryota</taxon>
        <taxon>Metazoa</taxon>
        <taxon>Spiralia</taxon>
        <taxon>Gnathifera</taxon>
        <taxon>Rotifera</taxon>
        <taxon>Eurotatoria</taxon>
        <taxon>Monogononta</taxon>
        <taxon>Pseudotrocha</taxon>
        <taxon>Ploima</taxon>
        <taxon>Brachionidae</taxon>
        <taxon>Brachionus</taxon>
    </lineage>
</organism>
<dbReference type="InterPro" id="IPR011129">
    <property type="entry name" value="CSD"/>
</dbReference>
<feature type="coiled-coil region" evidence="1">
    <location>
        <begin position="85"/>
        <end position="139"/>
    </location>
</feature>
<dbReference type="GO" id="GO:0003676">
    <property type="term" value="F:nucleic acid binding"/>
    <property type="evidence" value="ECO:0007669"/>
    <property type="project" value="InterPro"/>
</dbReference>
<evidence type="ECO:0000259" key="3">
    <source>
        <dbReference type="PROSITE" id="PS51857"/>
    </source>
</evidence>
<dbReference type="SMART" id="SM00357">
    <property type="entry name" value="CSP"/>
    <property type="match status" value="1"/>
</dbReference>
<gene>
    <name evidence="4" type="ORF">BpHYR1_022083</name>
</gene>
<dbReference type="InterPro" id="IPR012340">
    <property type="entry name" value="NA-bd_OB-fold"/>
</dbReference>